<comment type="catalytic activity">
    <reaction evidence="1">
        <text>L-tryptophan + O2 = N-formyl-L-kynurenine</text>
        <dbReference type="Rhea" id="RHEA:24536"/>
        <dbReference type="ChEBI" id="CHEBI:15379"/>
        <dbReference type="ChEBI" id="CHEBI:57912"/>
        <dbReference type="ChEBI" id="CHEBI:58629"/>
        <dbReference type="EC" id="1.13.11.11"/>
    </reaction>
</comment>
<dbReference type="Proteomes" id="UP000584931">
    <property type="component" value="Unassembled WGS sequence"/>
</dbReference>
<comment type="caution">
    <text evidence="1">Lacks conserved residue(s) required for the propagation of feature annotation.</text>
</comment>
<dbReference type="GO" id="GO:0019442">
    <property type="term" value="P:L-tryptophan catabolic process to acetyl-CoA"/>
    <property type="evidence" value="ECO:0007669"/>
    <property type="project" value="TreeGrafter"/>
</dbReference>
<comment type="similarity">
    <text evidence="1">Belongs to the tryptophan 2,3-dioxygenase family.</text>
</comment>
<comment type="cofactor">
    <cofactor evidence="1">
        <name>heme</name>
        <dbReference type="ChEBI" id="CHEBI:30413"/>
    </cofactor>
    <text evidence="1">Binds 1 heme group per subunit.</text>
</comment>
<feature type="binding site" evidence="1">
    <location>
        <position position="142"/>
    </location>
    <ligand>
        <name>substrate</name>
    </ligand>
</feature>
<evidence type="ECO:0000313" key="3">
    <source>
        <dbReference type="EMBL" id="NYH54255.1"/>
    </source>
</evidence>
<keyword evidence="1" id="KW-0479">Metal-binding</keyword>
<name>A0A7Z0BLJ1_9ACTN</name>
<evidence type="ECO:0000313" key="4">
    <source>
        <dbReference type="Proteomes" id="UP000584931"/>
    </source>
</evidence>
<dbReference type="EMBL" id="JACCHL010000001">
    <property type="protein sequence ID" value="NYH54255.1"/>
    <property type="molecule type" value="Genomic_DNA"/>
</dbReference>
<reference evidence="3 4" key="1">
    <citation type="submission" date="2020-07" db="EMBL/GenBank/DDBJ databases">
        <title>Sequencing the genomes of 1000 actinobacteria strains.</title>
        <authorList>
            <person name="Klenk H.-P."/>
        </authorList>
    </citation>
    <scope>NUCLEOTIDE SEQUENCE [LARGE SCALE GENOMIC DNA]</scope>
    <source>
        <strain evidence="3 4">DSM 45278</strain>
    </source>
</reference>
<dbReference type="GO" id="GO:0020037">
    <property type="term" value="F:heme binding"/>
    <property type="evidence" value="ECO:0007669"/>
    <property type="project" value="UniProtKB-UniRule"/>
</dbReference>
<feature type="region of interest" description="Disordered" evidence="2">
    <location>
        <begin position="20"/>
        <end position="49"/>
    </location>
</feature>
<comment type="pathway">
    <text evidence="1">Amino-acid degradation; L-tryptophan degradation via kynurenine pathway; L-kynurenine from L-tryptophan: step 1/2.</text>
</comment>
<dbReference type="InterPro" id="IPR037217">
    <property type="entry name" value="Trp/Indoleamine_2_3_dOase-like"/>
</dbReference>
<evidence type="ECO:0000256" key="2">
    <source>
        <dbReference type="SAM" id="MobiDB-lite"/>
    </source>
</evidence>
<evidence type="ECO:0000256" key="1">
    <source>
        <dbReference type="HAMAP-Rule" id="MF_01972"/>
    </source>
</evidence>
<gene>
    <name evidence="1" type="primary">kynA</name>
    <name evidence="3" type="ORF">HNR06_003844</name>
</gene>
<sequence length="307" mass="33778">MLSTTAQQCPYAAEAGAADAVEAAGARRDGADQGGSEQDGPNLSFDRNTPYVDYTGIDTLLGLQKPRTDEPAESAFIIATQVMELLFALVQERWEAARDALEADDVPGALAWLRRACKAQDVLNDSWGLLADMTPTEFNRFRDSFGEASGFQSYGYRKLEFLLGNKSAAMIRPHKAMSGVVDQLTGLLERPSLYDAALRLLHRRGLSVPDDRAERDWTRPYEPSAGVEEAWKAVYADDRPGNDLFLLAEALLDVAERVTGWRHRHLVAVKRTMGGKTGSGGSNGLTWLARNAEQDVFPELWSLRSTV</sequence>
<keyword evidence="1" id="KW-0408">Iron</keyword>
<dbReference type="Gene3D" id="1.20.58.480">
    <property type="match status" value="1"/>
</dbReference>
<dbReference type="OrthoDB" id="9776847at2"/>
<dbReference type="UniPathway" id="UPA00333">
    <property type="reaction ID" value="UER00453"/>
</dbReference>
<accession>A0A7Z0BLJ1</accession>
<dbReference type="GO" id="GO:0004833">
    <property type="term" value="F:L-tryptophan 2,3-dioxygenase activity"/>
    <property type="evidence" value="ECO:0007669"/>
    <property type="project" value="UniProtKB-UniRule"/>
</dbReference>
<protein>
    <recommendedName>
        <fullName evidence="1">Tryptophan 2,3-dioxygenase</fullName>
        <shortName evidence="1">TDO</shortName>
        <ecNumber evidence="1">1.13.11.11</ecNumber>
    </recommendedName>
    <alternativeName>
        <fullName evidence="1">Tryptamin 2,3-dioxygenase</fullName>
    </alternativeName>
    <alternativeName>
        <fullName evidence="1">Tryptophan oxygenase</fullName>
        <shortName evidence="1">TO</shortName>
        <shortName evidence="1">TRPO</shortName>
    </alternativeName>
    <alternativeName>
        <fullName evidence="1">Tryptophan pyrrolase</fullName>
    </alternativeName>
    <alternativeName>
        <fullName evidence="1">Tryptophanase</fullName>
    </alternativeName>
</protein>
<dbReference type="GO" id="GO:0019441">
    <property type="term" value="P:L-tryptophan catabolic process to kynurenine"/>
    <property type="evidence" value="ECO:0007669"/>
    <property type="project" value="UniProtKB-UniRule"/>
</dbReference>
<dbReference type="PANTHER" id="PTHR10138">
    <property type="entry name" value="TRYPTOPHAN 2,3-DIOXYGENASE"/>
    <property type="match status" value="1"/>
</dbReference>
<dbReference type="HAMAP" id="MF_01972">
    <property type="entry name" value="T23O"/>
    <property type="match status" value="1"/>
</dbReference>
<dbReference type="InterPro" id="IPR004981">
    <property type="entry name" value="Trp_2_3_dOase"/>
</dbReference>
<dbReference type="GO" id="GO:0046872">
    <property type="term" value="F:metal ion binding"/>
    <property type="evidence" value="ECO:0007669"/>
    <property type="project" value="UniProtKB-KW"/>
</dbReference>
<keyword evidence="1 3" id="KW-0560">Oxidoreductase</keyword>
<feature type="compositionally biased region" description="Polar residues" evidence="2">
    <location>
        <begin position="35"/>
        <end position="47"/>
    </location>
</feature>
<proteinExistence type="inferred from homology"/>
<keyword evidence="1" id="KW-0823">Tryptophan catabolism</keyword>
<keyword evidence="1" id="KW-0349">Heme</keyword>
<dbReference type="SUPFAM" id="SSF140959">
    <property type="entry name" value="Indolic compounds 2,3-dioxygenase-like"/>
    <property type="match status" value="1"/>
</dbReference>
<dbReference type="PANTHER" id="PTHR10138:SF0">
    <property type="entry name" value="TRYPTOPHAN 2,3-DIOXYGENASE"/>
    <property type="match status" value="1"/>
</dbReference>
<dbReference type="Pfam" id="PF03301">
    <property type="entry name" value="Trp_dioxygenase"/>
    <property type="match status" value="1"/>
</dbReference>
<dbReference type="EC" id="1.13.11.11" evidence="1"/>
<keyword evidence="1 3" id="KW-0223">Dioxygenase</keyword>
<organism evidence="3 4">
    <name type="scientific">Nocardiopsis sinuspersici</name>
    <dbReference type="NCBI Taxonomy" id="501010"/>
    <lineage>
        <taxon>Bacteria</taxon>
        <taxon>Bacillati</taxon>
        <taxon>Actinomycetota</taxon>
        <taxon>Actinomycetes</taxon>
        <taxon>Streptosporangiales</taxon>
        <taxon>Nocardiopsidaceae</taxon>
        <taxon>Nocardiopsis</taxon>
    </lineage>
</organism>
<dbReference type="AlphaFoldDB" id="A0A7Z0BLJ1"/>
<comment type="subunit">
    <text evidence="1">Homotetramer.</text>
</comment>
<comment type="function">
    <text evidence="1">Heme-dependent dioxygenase that catalyzes the oxidative cleavage of the L-tryptophan (L-Trp) pyrrole ring and converts L-tryptophan to N-formyl-L-kynurenine. Catalyzes the oxidative cleavage of the indole moiety.</text>
</comment>
<comment type="caution">
    <text evidence="3">The sequence shown here is derived from an EMBL/GenBank/DDBJ whole genome shotgun (WGS) entry which is preliminary data.</text>
</comment>
<dbReference type="RefSeq" id="WP_077689428.1">
    <property type="nucleotide sequence ID" value="NZ_JACCHL010000001.1"/>
</dbReference>
<feature type="binding site" description="axial binding residue" evidence="1">
    <location>
        <position position="265"/>
    </location>
    <ligand>
        <name>heme</name>
        <dbReference type="ChEBI" id="CHEBI:30413"/>
    </ligand>
    <ligandPart>
        <name>Fe</name>
        <dbReference type="ChEBI" id="CHEBI:18248"/>
    </ligandPart>
</feature>